<keyword evidence="2" id="KW-1185">Reference proteome</keyword>
<comment type="caution">
    <text evidence="1">The sequence shown here is derived from an EMBL/GenBank/DDBJ whole genome shotgun (WGS) entry which is preliminary data.</text>
</comment>
<protein>
    <submittedName>
        <fullName evidence="1">DUF6261 family protein</fullName>
    </submittedName>
</protein>
<proteinExistence type="predicted"/>
<evidence type="ECO:0000313" key="1">
    <source>
        <dbReference type="EMBL" id="MFC4231730.1"/>
    </source>
</evidence>
<dbReference type="Proteomes" id="UP001595906">
    <property type="component" value="Unassembled WGS sequence"/>
</dbReference>
<dbReference type="Gene3D" id="2.60.40.1120">
    <property type="entry name" value="Carboxypeptidase-like, regulatory domain"/>
    <property type="match status" value="1"/>
</dbReference>
<dbReference type="InterPro" id="IPR008969">
    <property type="entry name" value="CarboxyPept-like_regulatory"/>
</dbReference>
<dbReference type="SUPFAM" id="SSF49464">
    <property type="entry name" value="Carboxypeptidase regulatory domain-like"/>
    <property type="match status" value="1"/>
</dbReference>
<dbReference type="InterPro" id="IPR046228">
    <property type="entry name" value="DUF6261"/>
</dbReference>
<dbReference type="Pfam" id="PF13715">
    <property type="entry name" value="CarbopepD_reg_2"/>
    <property type="match status" value="1"/>
</dbReference>
<name>A0ABV8PY61_9BACT</name>
<organism evidence="1 2">
    <name type="scientific">Parasediminibacterium paludis</name>
    <dbReference type="NCBI Taxonomy" id="908966"/>
    <lineage>
        <taxon>Bacteria</taxon>
        <taxon>Pseudomonadati</taxon>
        <taxon>Bacteroidota</taxon>
        <taxon>Chitinophagia</taxon>
        <taxon>Chitinophagales</taxon>
        <taxon>Chitinophagaceae</taxon>
        <taxon>Parasediminibacterium</taxon>
    </lineage>
</organism>
<evidence type="ECO:0000313" key="2">
    <source>
        <dbReference type="Proteomes" id="UP001595906"/>
    </source>
</evidence>
<sequence>MIAAIDVKKLRNPEYLQFSKDMLQIINNSGPAALQVVAPYNAFATITTEIDNYYKIAQGSEITAEMLLIDERRDKALVGISKMVDSMTYYFDEAKQAAATTLSKALELYGKGIAKQNYQAETETITSMVRDLTTKPNLVAAVTKLGLTDWVTEMQTANSLFNTTFIARAEELGTNKVESVSSKRAESTALYFKLRDKINAQYIINDGADPFKTAISKINSVISSYQNLITHRATKHFDISGKVTDAATGKPLTGVQVADGTNITTTDYDGKYGFAKLANGIYELTFALAGYKTAFASPKFIGTPLVVDQILEKV</sequence>
<dbReference type="RefSeq" id="WP_379013315.1">
    <property type="nucleotide sequence ID" value="NZ_JBHSDC010000012.1"/>
</dbReference>
<dbReference type="Pfam" id="PF19775">
    <property type="entry name" value="DUF6261"/>
    <property type="match status" value="1"/>
</dbReference>
<dbReference type="EMBL" id="JBHSDC010000012">
    <property type="protein sequence ID" value="MFC4231730.1"/>
    <property type="molecule type" value="Genomic_DNA"/>
</dbReference>
<gene>
    <name evidence="1" type="ORF">ACFOW1_07500</name>
</gene>
<accession>A0ABV8PY61</accession>
<reference evidence="2" key="1">
    <citation type="journal article" date="2019" name="Int. J. Syst. Evol. Microbiol.">
        <title>The Global Catalogue of Microorganisms (GCM) 10K type strain sequencing project: providing services to taxonomists for standard genome sequencing and annotation.</title>
        <authorList>
            <consortium name="The Broad Institute Genomics Platform"/>
            <consortium name="The Broad Institute Genome Sequencing Center for Infectious Disease"/>
            <person name="Wu L."/>
            <person name="Ma J."/>
        </authorList>
    </citation>
    <scope>NUCLEOTIDE SEQUENCE [LARGE SCALE GENOMIC DNA]</scope>
    <source>
        <strain evidence="2">CECT 8010</strain>
    </source>
</reference>